<name>A0AAU7AVF1_9ACTN</name>
<dbReference type="GO" id="GO:0016020">
    <property type="term" value="C:membrane"/>
    <property type="evidence" value="ECO:0007669"/>
    <property type="project" value="TreeGrafter"/>
</dbReference>
<gene>
    <name evidence="3" type="ORF">DSM112329_02460</name>
</gene>
<reference evidence="3" key="1">
    <citation type="submission" date="2022-12" db="EMBL/GenBank/DDBJ databases">
        <title>Paraconexibacter alkalitolerans sp. nov. and Baekduia alba sp. nov., isolated from soil and emended description of the genera Paraconexibacter (Chun et al., 2020) and Baekduia (An et al., 2020).</title>
        <authorList>
            <person name="Vieira S."/>
            <person name="Huber K.J."/>
            <person name="Geppert A."/>
            <person name="Wolf J."/>
            <person name="Neumann-Schaal M."/>
            <person name="Muesken M."/>
            <person name="Overmann J."/>
        </authorList>
    </citation>
    <scope>NUCLEOTIDE SEQUENCE</scope>
    <source>
        <strain evidence="3">AEG42_29</strain>
    </source>
</reference>
<dbReference type="InterPro" id="IPR029058">
    <property type="entry name" value="AB_hydrolase_fold"/>
</dbReference>
<dbReference type="InterPro" id="IPR050266">
    <property type="entry name" value="AB_hydrolase_sf"/>
</dbReference>
<dbReference type="KEGG" id="parq:DSM112329_02460"/>
<sequence length="262" mass="27712">MPAPALHVSEAGEGPAVILLHGLTASHRYVVMGSRSLERAGHRVIAYDARGHGASTPADEYTYPALADDLRQVMDDHGIDRAVLAGASMGAHTLLRFALTDPGRVAGLVVITPAFHEDAAPDLERWDRLADGLRTGGVDGFVAAYGEPGVPEQWRDTVVKVLHQRLAQHEHPAAVADALSQVPRSQPFDVVADLDALPDVPTLIVADRDDADPGHPLWVGEAYASTVAGARLVVEDEGSSPIAWQGGRLSKLIAGVVADADY</sequence>
<evidence type="ECO:0000313" key="3">
    <source>
        <dbReference type="EMBL" id="XAY05602.1"/>
    </source>
</evidence>
<dbReference type="AlphaFoldDB" id="A0AAU7AVF1"/>
<dbReference type="GO" id="GO:0016787">
    <property type="term" value="F:hydrolase activity"/>
    <property type="evidence" value="ECO:0007669"/>
    <property type="project" value="UniProtKB-KW"/>
</dbReference>
<proteinExistence type="predicted"/>
<protein>
    <submittedName>
        <fullName evidence="3">Esterase/lipase</fullName>
    </submittedName>
</protein>
<evidence type="ECO:0000256" key="1">
    <source>
        <dbReference type="ARBA" id="ARBA00022801"/>
    </source>
</evidence>
<dbReference type="PANTHER" id="PTHR43798">
    <property type="entry name" value="MONOACYLGLYCEROL LIPASE"/>
    <property type="match status" value="1"/>
</dbReference>
<organism evidence="3">
    <name type="scientific">Paraconexibacter sp. AEG42_29</name>
    <dbReference type="NCBI Taxonomy" id="2997339"/>
    <lineage>
        <taxon>Bacteria</taxon>
        <taxon>Bacillati</taxon>
        <taxon>Actinomycetota</taxon>
        <taxon>Thermoleophilia</taxon>
        <taxon>Solirubrobacterales</taxon>
        <taxon>Paraconexibacteraceae</taxon>
        <taxon>Paraconexibacter</taxon>
    </lineage>
</organism>
<dbReference type="EMBL" id="CP114014">
    <property type="protein sequence ID" value="XAY05602.1"/>
    <property type="molecule type" value="Genomic_DNA"/>
</dbReference>
<dbReference type="RefSeq" id="WP_354702106.1">
    <property type="nucleotide sequence ID" value="NZ_CP114014.1"/>
</dbReference>
<keyword evidence="1" id="KW-0378">Hydrolase</keyword>
<dbReference type="PANTHER" id="PTHR43798:SF31">
    <property type="entry name" value="AB HYDROLASE SUPERFAMILY PROTEIN YCLE"/>
    <property type="match status" value="1"/>
</dbReference>
<feature type="domain" description="AB hydrolase-1" evidence="2">
    <location>
        <begin position="15"/>
        <end position="191"/>
    </location>
</feature>
<dbReference type="Gene3D" id="3.40.50.1820">
    <property type="entry name" value="alpha/beta hydrolase"/>
    <property type="match status" value="1"/>
</dbReference>
<dbReference type="Pfam" id="PF00561">
    <property type="entry name" value="Abhydrolase_1"/>
    <property type="match status" value="1"/>
</dbReference>
<dbReference type="SUPFAM" id="SSF53474">
    <property type="entry name" value="alpha/beta-Hydrolases"/>
    <property type="match status" value="1"/>
</dbReference>
<evidence type="ECO:0000259" key="2">
    <source>
        <dbReference type="Pfam" id="PF00561"/>
    </source>
</evidence>
<dbReference type="InterPro" id="IPR000073">
    <property type="entry name" value="AB_hydrolase_1"/>
</dbReference>
<accession>A0AAU7AVF1</accession>
<dbReference type="PRINTS" id="PR00111">
    <property type="entry name" value="ABHYDROLASE"/>
</dbReference>